<dbReference type="GO" id="GO:0003993">
    <property type="term" value="F:acid phosphatase activity"/>
    <property type="evidence" value="ECO:0007669"/>
    <property type="project" value="InterPro"/>
</dbReference>
<protein>
    <recommendedName>
        <fullName evidence="2">Phosphatidic acid phosphatase type 2/haloperoxidase domain-containing protein</fullName>
    </recommendedName>
</protein>
<dbReference type="AlphaFoldDB" id="A0A7R6TLY4"/>
<dbReference type="OrthoDB" id="9780507at2"/>
<dbReference type="InterPro" id="IPR005184">
    <property type="entry name" value="DUF306_Meta_HslJ"/>
</dbReference>
<sequence length="350" mass="37815">MTTHYFRACLLSLALLAAQPALSNQALILPPGTFNPAQTLPAPPPDNSLEAATERATIKEAYRDATPEERAAAKQDAANESVRLYADVLPGFDLDKLPASKALFKTVRTNEKIQTGAFKTYFNRQRPYQVDSDITPCLPPKNFDINASDPSGHTTMAFSSAVVLAHLLPEYAPAIMQRAEQYGRHRIVCGAHHPFDVRSGQVLGTLIGFTLIKSPALQAQLEAARSELSRSITKPTALIGTEWVATRINGDAVIGHAPTLTIEGNKAYGSSGCNRYTGQVTLGNKDAMQFGPAASTRMACPGNTDQQEAAYLKALHGVTAYHLNTGSLILLDAQYNKVIEFKILPESQLP</sequence>
<dbReference type="Proteomes" id="UP000463961">
    <property type="component" value="Chromosome"/>
</dbReference>
<gene>
    <name evidence="3" type="ORF">ICHIAU1_02550</name>
</gene>
<proteinExistence type="predicted"/>
<evidence type="ECO:0000313" key="4">
    <source>
        <dbReference type="Proteomes" id="UP000463961"/>
    </source>
</evidence>
<dbReference type="SMART" id="SM00014">
    <property type="entry name" value="acidPPc"/>
    <property type="match status" value="1"/>
</dbReference>
<evidence type="ECO:0000256" key="1">
    <source>
        <dbReference type="SAM" id="SignalP"/>
    </source>
</evidence>
<feature type="chain" id="PRO_5030671746" description="Phosphatidic acid phosphatase type 2/haloperoxidase domain-containing protein" evidence="1">
    <location>
        <begin position="24"/>
        <end position="350"/>
    </location>
</feature>
<dbReference type="InterPro" id="IPR038670">
    <property type="entry name" value="HslJ-like_sf"/>
</dbReference>
<dbReference type="InterPro" id="IPR053147">
    <property type="entry name" value="Hsp_HslJ-like"/>
</dbReference>
<dbReference type="PANTHER" id="PTHR35535">
    <property type="entry name" value="HEAT SHOCK PROTEIN HSLJ"/>
    <property type="match status" value="1"/>
</dbReference>
<dbReference type="CDD" id="cd03397">
    <property type="entry name" value="PAP2_acid_phosphatase"/>
    <property type="match status" value="1"/>
</dbReference>
<keyword evidence="1" id="KW-0732">Signal</keyword>
<dbReference type="InterPro" id="IPR036938">
    <property type="entry name" value="PAP2/HPO_sf"/>
</dbReference>
<feature type="domain" description="Phosphatidic acid phosphatase type 2/haloperoxidase" evidence="2">
    <location>
        <begin position="102"/>
        <end position="212"/>
    </location>
</feature>
<name>A0A7R6TLY4_9RHOO</name>
<dbReference type="Gene3D" id="2.40.128.270">
    <property type="match status" value="1"/>
</dbReference>
<feature type="signal peptide" evidence="1">
    <location>
        <begin position="1"/>
        <end position="23"/>
    </location>
</feature>
<dbReference type="RefSeq" id="WP_162049077.1">
    <property type="nucleotide sequence ID" value="NZ_AP022345.1"/>
</dbReference>
<keyword evidence="4" id="KW-1185">Reference proteome</keyword>
<accession>A0A7R6TLY4</accession>
<dbReference type="PRINTS" id="PR00483">
    <property type="entry name" value="BACPHPHTASE"/>
</dbReference>
<dbReference type="Pfam" id="PF03724">
    <property type="entry name" value="META"/>
    <property type="match status" value="1"/>
</dbReference>
<dbReference type="EMBL" id="AP022345">
    <property type="protein sequence ID" value="BBU67972.1"/>
    <property type="molecule type" value="Genomic_DNA"/>
</dbReference>
<dbReference type="Gene3D" id="1.20.144.10">
    <property type="entry name" value="Phosphatidic acid phosphatase type 2/haloperoxidase"/>
    <property type="match status" value="1"/>
</dbReference>
<reference evidence="4" key="1">
    <citation type="submission" date="2020-01" db="EMBL/GenBank/DDBJ databases">
        <title>Phosphoaccumulans saitamaens gen. nov., sp. nov., a polyphosphate accumulating bacterium isolated from surface river water.</title>
        <authorList>
            <person name="Watanabe K."/>
            <person name="Suda W."/>
        </authorList>
    </citation>
    <scope>NUCLEOTIDE SEQUENCE [LARGE SCALE GENOMIC DNA]</scope>
    <source>
        <strain evidence="4">ICHIAU1</strain>
    </source>
</reference>
<dbReference type="SUPFAM" id="SSF48317">
    <property type="entry name" value="Acid phosphatase/Vanadium-dependent haloperoxidase"/>
    <property type="match status" value="1"/>
</dbReference>
<dbReference type="PANTHER" id="PTHR35535:SF2">
    <property type="entry name" value="DUF306 DOMAIN-CONTAINING PROTEIN"/>
    <property type="match status" value="1"/>
</dbReference>
<dbReference type="InterPro" id="IPR001011">
    <property type="entry name" value="Acid_Pase_classA_bac"/>
</dbReference>
<dbReference type="Pfam" id="PF01569">
    <property type="entry name" value="PAP2"/>
    <property type="match status" value="1"/>
</dbReference>
<dbReference type="GO" id="GO:0030288">
    <property type="term" value="C:outer membrane-bounded periplasmic space"/>
    <property type="evidence" value="ECO:0007669"/>
    <property type="project" value="InterPro"/>
</dbReference>
<evidence type="ECO:0000313" key="3">
    <source>
        <dbReference type="EMBL" id="BBU67972.1"/>
    </source>
</evidence>
<organism evidence="3 4">
    <name type="scientific">Fluviibacter phosphoraccumulans</name>
    <dbReference type="NCBI Taxonomy" id="1751046"/>
    <lineage>
        <taxon>Bacteria</taxon>
        <taxon>Pseudomonadati</taxon>
        <taxon>Pseudomonadota</taxon>
        <taxon>Betaproteobacteria</taxon>
        <taxon>Rhodocyclales</taxon>
        <taxon>Fluviibacteraceae</taxon>
        <taxon>Fluviibacter</taxon>
    </lineage>
</organism>
<dbReference type="InterPro" id="IPR000326">
    <property type="entry name" value="PAP2/HPO"/>
</dbReference>
<evidence type="ECO:0000259" key="2">
    <source>
        <dbReference type="SMART" id="SM00014"/>
    </source>
</evidence>